<name>A0A1H4E228_9BACT</name>
<dbReference type="OrthoDB" id="1006965at2"/>
<dbReference type="Pfam" id="PF02838">
    <property type="entry name" value="Glyco_hydro_20b"/>
    <property type="match status" value="1"/>
</dbReference>
<dbReference type="SUPFAM" id="SSF55545">
    <property type="entry name" value="beta-N-acetylhexosaminidase-like domain"/>
    <property type="match status" value="1"/>
</dbReference>
<dbReference type="Proteomes" id="UP000183253">
    <property type="component" value="Unassembled WGS sequence"/>
</dbReference>
<dbReference type="CDD" id="cd06564">
    <property type="entry name" value="GH20_DspB_LnbB-like"/>
    <property type="match status" value="1"/>
</dbReference>
<evidence type="ECO:0000259" key="6">
    <source>
        <dbReference type="Pfam" id="PF00728"/>
    </source>
</evidence>
<evidence type="ECO:0000313" key="8">
    <source>
        <dbReference type="EMBL" id="SEA78452.1"/>
    </source>
</evidence>
<dbReference type="GO" id="GO:0004563">
    <property type="term" value="F:beta-N-acetylhexosaminidase activity"/>
    <property type="evidence" value="ECO:0007669"/>
    <property type="project" value="InterPro"/>
</dbReference>
<protein>
    <submittedName>
        <fullName evidence="8">Hexosaminidase</fullName>
    </submittedName>
</protein>
<dbReference type="SUPFAM" id="SSF49899">
    <property type="entry name" value="Concanavalin A-like lectins/glucanases"/>
    <property type="match status" value="1"/>
</dbReference>
<accession>A0A1H4E228</accession>
<feature type="chain" id="PRO_5010216407" evidence="5">
    <location>
        <begin position="20"/>
        <end position="651"/>
    </location>
</feature>
<evidence type="ECO:0000256" key="2">
    <source>
        <dbReference type="ARBA" id="ARBA00022801"/>
    </source>
</evidence>
<evidence type="ECO:0000256" key="1">
    <source>
        <dbReference type="ARBA" id="ARBA00006285"/>
    </source>
</evidence>
<feature type="domain" description="Glycoside hydrolase family 20 catalytic" evidence="6">
    <location>
        <begin position="152"/>
        <end position="470"/>
    </location>
</feature>
<organism evidence="8 9">
    <name type="scientific">Alistipes timonensis JC136</name>
    <dbReference type="NCBI Taxonomy" id="1033731"/>
    <lineage>
        <taxon>Bacteria</taxon>
        <taxon>Pseudomonadati</taxon>
        <taxon>Bacteroidota</taxon>
        <taxon>Bacteroidia</taxon>
        <taxon>Bacteroidales</taxon>
        <taxon>Rikenellaceae</taxon>
        <taxon>Alistipes</taxon>
    </lineage>
</organism>
<keyword evidence="9" id="KW-1185">Reference proteome</keyword>
<dbReference type="InterPro" id="IPR015883">
    <property type="entry name" value="Glyco_hydro_20_cat"/>
</dbReference>
<evidence type="ECO:0000256" key="3">
    <source>
        <dbReference type="ARBA" id="ARBA00023295"/>
    </source>
</evidence>
<dbReference type="AlphaFoldDB" id="A0A1H4E228"/>
<feature type="signal peptide" evidence="5">
    <location>
        <begin position="1"/>
        <end position="19"/>
    </location>
</feature>
<dbReference type="PANTHER" id="PTHR43678">
    <property type="entry name" value="PUTATIVE (AFU_ORTHOLOGUE AFUA_2G00640)-RELATED"/>
    <property type="match status" value="1"/>
</dbReference>
<dbReference type="InterPro" id="IPR013320">
    <property type="entry name" value="ConA-like_dom_sf"/>
</dbReference>
<sequence length="651" mass="72435">MQRKFALILCALFCTLAAAAGNPKPFVIPELVSWEGGNGHFTLSSATVITHDEATAAVAERFAAECQELLGFAPQVVPAKRNRQKSGVISLAVTPGKCGTDNAEGYALSIGRNVRVCANEPLGAIWATKTLLQMAEQSTALPCGSAVDYPAFPMRGFMLDVARKYFDLSYLEDLVKVLAYYKMNTFQVHLNDNGMQELFENDWTKTPSGFRIESKTFPGLASKDGHYTQEAFREFQKEALRQGITIIPEIDTPAHTLSFSHYKPSLGSDIYGKDHMDLFNPEGYEFLDALWREYLSGDDPVFVGKKVHIGTDEYSNKDSLVVEQFRAFTDRYLRYVESFGKEPMLWGALTHAKGATPVKSDGILMNCWYNGYADPKEMYALGYDILSVPDDQVYIVPAAGYYHDYLDTKTLYESWTPANVGNQTFDPADPRLKGGLFALWNDHAGNGISVQDVHHRIFDAVAPLSVKMWNGARTSLTYDEFTALRPRIGEAPGVDILSLHPEKGVLLSKKEISHGERLPLKQVGWNYRVEFTLTAGQNPGGTVLFKGPYSTFYINNPLDGRLGFSRDGYTYSLGYAPPAGKPVRIAVEGDNRSTRLYVDGELTRTLDIVCPYRVSVTRPAMIMSYVQTLVFPLEEVGKFDGRISDLEVTVR</sequence>
<dbReference type="STRING" id="1033731.SAMN05444145_106118"/>
<dbReference type="Gene3D" id="3.20.20.80">
    <property type="entry name" value="Glycosidases"/>
    <property type="match status" value="1"/>
</dbReference>
<dbReference type="PRINTS" id="PR00738">
    <property type="entry name" value="GLHYDRLASE20"/>
</dbReference>
<keyword evidence="2" id="KW-0378">Hydrolase</keyword>
<comment type="similarity">
    <text evidence="1">Belongs to the glycosyl hydrolase 20 family.</text>
</comment>
<dbReference type="SUPFAM" id="SSF51445">
    <property type="entry name" value="(Trans)glycosidases"/>
    <property type="match status" value="1"/>
</dbReference>
<dbReference type="EMBL" id="FNRI01000006">
    <property type="protein sequence ID" value="SEA78452.1"/>
    <property type="molecule type" value="Genomic_DNA"/>
</dbReference>
<dbReference type="InterPro" id="IPR029018">
    <property type="entry name" value="Hex-like_dom2"/>
</dbReference>
<feature type="active site" description="Proton donor" evidence="4">
    <location>
        <position position="313"/>
    </location>
</feature>
<evidence type="ECO:0000259" key="7">
    <source>
        <dbReference type="Pfam" id="PF02838"/>
    </source>
</evidence>
<proteinExistence type="inferred from homology"/>
<keyword evidence="5" id="KW-0732">Signal</keyword>
<keyword evidence="3" id="KW-0326">Glycosidase</keyword>
<reference evidence="8 9" key="1">
    <citation type="submission" date="2016-10" db="EMBL/GenBank/DDBJ databases">
        <authorList>
            <person name="de Groot N.N."/>
        </authorList>
    </citation>
    <scope>NUCLEOTIDE SEQUENCE [LARGE SCALE GENOMIC DNA]</scope>
    <source>
        <strain evidence="8 9">DSM 25383</strain>
    </source>
</reference>
<dbReference type="InterPro" id="IPR052764">
    <property type="entry name" value="GH20_Enzymes"/>
</dbReference>
<evidence type="ECO:0000313" key="9">
    <source>
        <dbReference type="Proteomes" id="UP000183253"/>
    </source>
</evidence>
<dbReference type="RefSeq" id="WP_010266587.1">
    <property type="nucleotide sequence ID" value="NZ_CAEG01000021.1"/>
</dbReference>
<dbReference type="InterPro" id="IPR025705">
    <property type="entry name" value="Beta_hexosaminidase_sua/sub"/>
</dbReference>
<dbReference type="PANTHER" id="PTHR43678:SF1">
    <property type="entry name" value="BETA-N-ACETYLHEXOSAMINIDASE"/>
    <property type="match status" value="1"/>
</dbReference>
<gene>
    <name evidence="8" type="ORF">SAMN05444145_106118</name>
</gene>
<dbReference type="Pfam" id="PF00728">
    <property type="entry name" value="Glyco_hydro_20"/>
    <property type="match status" value="1"/>
</dbReference>
<evidence type="ECO:0000256" key="4">
    <source>
        <dbReference type="PIRSR" id="PIRSR625705-1"/>
    </source>
</evidence>
<dbReference type="InterPro" id="IPR015882">
    <property type="entry name" value="HEX_bac_N"/>
</dbReference>
<dbReference type="Gene3D" id="3.30.379.10">
    <property type="entry name" value="Chitobiase/beta-hexosaminidase domain 2-like"/>
    <property type="match status" value="1"/>
</dbReference>
<dbReference type="GO" id="GO:0005975">
    <property type="term" value="P:carbohydrate metabolic process"/>
    <property type="evidence" value="ECO:0007669"/>
    <property type="project" value="InterPro"/>
</dbReference>
<evidence type="ECO:0000256" key="5">
    <source>
        <dbReference type="SAM" id="SignalP"/>
    </source>
</evidence>
<dbReference type="InterPro" id="IPR017853">
    <property type="entry name" value="GH"/>
</dbReference>
<feature type="domain" description="Beta-hexosaminidase bacterial type N-terminal" evidence="7">
    <location>
        <begin position="25"/>
        <end position="149"/>
    </location>
</feature>